<sequence>MIESISQDAIKHSRNIFRGKTTNKIYRDLTKLSVDKRAMHTPDNIILREDKHDEFLDQFREIEHPTDKYRHSLYKSNSGEELIGNCGELTIAAFNYLAIYRYNDILRWFRMYGRWDRSNIMKPVYILFLMFNDPYDHCISVITHPEHTPHIPTINKPYRILPDNSWVCDPWANIACSSETYNTRWQNKMQKWDEKGKTTSIYQPDQELDDNMHYPSPLKKNNYNAITNSIKTVKYMAVIQSDGKVKIT</sequence>
<dbReference type="Proteomes" id="UP000696184">
    <property type="component" value="Unassembled WGS sequence"/>
</dbReference>
<gene>
    <name evidence="1" type="ORF">H8A87_10195</name>
</gene>
<name>A0ABS0U8I2_9GAMM</name>
<dbReference type="EMBL" id="JACOII010000037">
    <property type="protein sequence ID" value="MBI6549081.1"/>
    <property type="molecule type" value="Genomic_DNA"/>
</dbReference>
<proteinExistence type="predicted"/>
<keyword evidence="2" id="KW-1185">Reference proteome</keyword>
<reference evidence="1 2" key="1">
    <citation type="submission" date="2020-08" db="EMBL/GenBank/DDBJ databases">
        <title>Description of Xenorhabdus lircayensis sp. nov., the symbiotic bacterium associated with the entomopathogenic nematode Steirnernema unicornum.</title>
        <authorList>
            <person name="Castaneda-Alvarez C."/>
            <person name="Prodan S."/>
            <person name="Zamorano A."/>
            <person name="San-Blas E."/>
            <person name="Aballay E."/>
        </authorList>
    </citation>
    <scope>NUCLEOTIDE SEQUENCE [LARGE SCALE GENOMIC DNA]</scope>
    <source>
        <strain evidence="1 2">VLS</strain>
    </source>
</reference>
<protein>
    <submittedName>
        <fullName evidence="1">Uncharacterized protein</fullName>
    </submittedName>
</protein>
<evidence type="ECO:0000313" key="1">
    <source>
        <dbReference type="EMBL" id="MBI6549081.1"/>
    </source>
</evidence>
<comment type="caution">
    <text evidence="1">The sequence shown here is derived from an EMBL/GenBank/DDBJ whole genome shotgun (WGS) entry which is preliminary data.</text>
</comment>
<evidence type="ECO:0000313" key="2">
    <source>
        <dbReference type="Proteomes" id="UP000696184"/>
    </source>
</evidence>
<organism evidence="1 2">
    <name type="scientific">Xenorhabdus lircayensis</name>
    <dbReference type="NCBI Taxonomy" id="2763499"/>
    <lineage>
        <taxon>Bacteria</taxon>
        <taxon>Pseudomonadati</taxon>
        <taxon>Pseudomonadota</taxon>
        <taxon>Gammaproteobacteria</taxon>
        <taxon>Enterobacterales</taxon>
        <taxon>Morganellaceae</taxon>
        <taxon>Xenorhabdus</taxon>
    </lineage>
</organism>
<dbReference type="RefSeq" id="WP_198689861.1">
    <property type="nucleotide sequence ID" value="NZ_CAWPUD010000035.1"/>
</dbReference>
<accession>A0ABS0U8I2</accession>